<evidence type="ECO:0000313" key="2">
    <source>
        <dbReference type="Proteomes" id="UP000272810"/>
    </source>
</evidence>
<dbReference type="EMBL" id="MH727553">
    <property type="protein sequence ID" value="AYB69920.1"/>
    <property type="molecule type" value="Genomic_DNA"/>
</dbReference>
<evidence type="ECO:0000313" key="1">
    <source>
        <dbReference type="EMBL" id="AYB69920.1"/>
    </source>
</evidence>
<sequence>MTMTDNDVRLGPWHLNQDFIPTMKRSTGAMRLASASGPPSPMGVK</sequence>
<proteinExistence type="predicted"/>
<protein>
    <submittedName>
        <fullName evidence="1">Uncharacterized protein</fullName>
    </submittedName>
</protein>
<organism evidence="1 2">
    <name type="scientific">Mycobacterium phage LittleLaf</name>
    <dbReference type="NCBI Taxonomy" id="2301615"/>
    <lineage>
        <taxon>Viruses</taxon>
        <taxon>Duplodnaviria</taxon>
        <taxon>Heunggongvirae</taxon>
        <taxon>Uroviricota</taxon>
        <taxon>Caudoviricetes</taxon>
        <taxon>Marvinvirus</taxon>
        <taxon>Marvinvirus marvin</taxon>
    </lineage>
</organism>
<reference evidence="1 2" key="1">
    <citation type="submission" date="2018-08" db="EMBL/GenBank/DDBJ databases">
        <authorList>
            <person name="Adusei M."/>
            <person name="Benson E.L."/>
            <person name="Broder R.E."/>
            <person name="Bruner T.L."/>
            <person name="Chilel M.S."/>
            <person name="Colon E."/>
            <person name="Giovanelli J.S."/>
            <person name="Goodman D.J."/>
            <person name="He Y."/>
            <person name="Kamiyasu R.A."/>
            <person name="Lampon M.J."/>
            <person name="Ospina-Giraldo M.D."/>
            <person name="Randall A.N."/>
            <person name="Tarapata L.R."/>
            <person name="Xu X."/>
            <person name="Zhang C."/>
            <person name="Garlena R.A."/>
            <person name="Russell D.A."/>
            <person name="Pope W.H."/>
            <person name="Jacobs-Sera D."/>
            <person name="Hatfull G.F."/>
        </authorList>
    </citation>
    <scope>NUCLEOTIDE SEQUENCE [LARGE SCALE GENOMIC DNA]</scope>
</reference>
<accession>A0A385UG67</accession>
<gene>
    <name evidence="1" type="primary">14</name>
    <name evidence="1" type="ORF">SEA_LITTLELAF_14</name>
</gene>
<dbReference type="Proteomes" id="UP000272810">
    <property type="component" value="Segment"/>
</dbReference>
<name>A0A385UG67_9CAUD</name>